<evidence type="ECO:0000313" key="1">
    <source>
        <dbReference type="EMBL" id="MBB3712477.1"/>
    </source>
</evidence>
<gene>
    <name evidence="1" type="ORF">FHS00_002065</name>
</gene>
<dbReference type="Proteomes" id="UP000576152">
    <property type="component" value="Unassembled WGS sequence"/>
</dbReference>
<dbReference type="RefSeq" id="WP_183472698.1">
    <property type="nucleotide sequence ID" value="NZ_CP139691.1"/>
</dbReference>
<keyword evidence="2" id="KW-1185">Reference proteome</keyword>
<name>A0ABR6HPI3_9RHOB</name>
<dbReference type="Gene3D" id="3.30.70.100">
    <property type="match status" value="1"/>
</dbReference>
<evidence type="ECO:0000313" key="2">
    <source>
        <dbReference type="Proteomes" id="UP000576152"/>
    </source>
</evidence>
<dbReference type="SUPFAM" id="SSF55008">
    <property type="entry name" value="HMA, heavy metal-associated domain"/>
    <property type="match status" value="1"/>
</dbReference>
<dbReference type="EMBL" id="JACIBX010000007">
    <property type="protein sequence ID" value="MBB3712477.1"/>
    <property type="molecule type" value="Genomic_DNA"/>
</dbReference>
<sequence>MDSYIIPDIRTGLCRAVIERAIRDIDPSATVAVNIERRVAEIGSNVGDVAIRGRLAQAGFRAERIG</sequence>
<comment type="caution">
    <text evidence="1">The sequence shown here is derived from an EMBL/GenBank/DDBJ whole genome shotgun (WGS) entry which is preliminary data.</text>
</comment>
<organism evidence="1 2">
    <name type="scientific">Limimaricola variabilis</name>
    <dbReference type="NCBI Taxonomy" id="1492771"/>
    <lineage>
        <taxon>Bacteria</taxon>
        <taxon>Pseudomonadati</taxon>
        <taxon>Pseudomonadota</taxon>
        <taxon>Alphaproteobacteria</taxon>
        <taxon>Rhodobacterales</taxon>
        <taxon>Paracoccaceae</taxon>
        <taxon>Limimaricola</taxon>
    </lineage>
</organism>
<protein>
    <submittedName>
        <fullName evidence="1">Copper chaperone</fullName>
    </submittedName>
</protein>
<accession>A0ABR6HPI3</accession>
<reference evidence="1 2" key="1">
    <citation type="submission" date="2020-08" db="EMBL/GenBank/DDBJ databases">
        <title>Genomic Encyclopedia of Type Strains, Phase III (KMG-III): the genomes of soil and plant-associated and newly described type strains.</title>
        <authorList>
            <person name="Whitman W."/>
        </authorList>
    </citation>
    <scope>NUCLEOTIDE SEQUENCE [LARGE SCALE GENOMIC DNA]</scope>
    <source>
        <strain evidence="1 2">CECT 8572</strain>
    </source>
</reference>
<dbReference type="InterPro" id="IPR036163">
    <property type="entry name" value="HMA_dom_sf"/>
</dbReference>
<proteinExistence type="predicted"/>